<sequence>MTWRWVPAAVTVFAELAYGDSITAGTLRCEAAEAGVSCRDSESRHGFSLSREA</sequence>
<protein>
    <submittedName>
        <fullName evidence="1">Uncharacterized protein</fullName>
    </submittedName>
</protein>
<proteinExistence type="predicted"/>
<keyword evidence="2" id="KW-1185">Reference proteome</keyword>
<accession>A0ABT4PYI4</accession>
<dbReference type="Proteomes" id="UP001142153">
    <property type="component" value="Unassembled WGS sequence"/>
</dbReference>
<evidence type="ECO:0000313" key="1">
    <source>
        <dbReference type="EMBL" id="MCZ8381585.1"/>
    </source>
</evidence>
<comment type="caution">
    <text evidence="1">The sequence shown here is derived from an EMBL/GenBank/DDBJ whole genome shotgun (WGS) entry which is preliminary data.</text>
</comment>
<name>A0ABT4PYI4_9MYCO</name>
<reference evidence="1" key="1">
    <citation type="submission" date="2022-12" db="EMBL/GenBank/DDBJ databases">
        <authorList>
            <person name="Deng Y."/>
            <person name="Zhang Y.-Q."/>
        </authorList>
    </citation>
    <scope>NUCLEOTIDE SEQUENCE</scope>
    <source>
        <strain evidence="1">CPCC 205372</strain>
    </source>
</reference>
<gene>
    <name evidence="1" type="ORF">O6P37_22185</name>
</gene>
<dbReference type="RefSeq" id="WP_269896117.1">
    <property type="nucleotide sequence ID" value="NZ_JAPZPY010000012.1"/>
</dbReference>
<organism evidence="1 2">
    <name type="scientific">Mycobacterium hippophais</name>
    <dbReference type="NCBI Taxonomy" id="3016340"/>
    <lineage>
        <taxon>Bacteria</taxon>
        <taxon>Bacillati</taxon>
        <taxon>Actinomycetota</taxon>
        <taxon>Actinomycetes</taxon>
        <taxon>Mycobacteriales</taxon>
        <taxon>Mycobacteriaceae</taxon>
        <taxon>Mycobacterium</taxon>
    </lineage>
</organism>
<evidence type="ECO:0000313" key="2">
    <source>
        <dbReference type="Proteomes" id="UP001142153"/>
    </source>
</evidence>
<dbReference type="EMBL" id="JAPZPY010000012">
    <property type="protein sequence ID" value="MCZ8381585.1"/>
    <property type="molecule type" value="Genomic_DNA"/>
</dbReference>